<protein>
    <submittedName>
        <fullName evidence="2">Uncharacterized protein</fullName>
    </submittedName>
</protein>
<dbReference type="AlphaFoldDB" id="M1N4M4"/>
<name>M1N4M4_BARAA</name>
<proteinExistence type="predicted"/>
<reference evidence="2 3" key="1">
    <citation type="journal article" date="2013" name="PLoS Genet.">
        <title>A gene transfer agent and a dynamic repertoire of secretion systems hold the keys to the explosive radiation of the emerging pathogen Bartonella.</title>
        <authorList>
            <person name="Guy L."/>
            <person name="Nystedt B."/>
            <person name="Toft C."/>
            <person name="Zaremba-Niedzwiedzka K."/>
            <person name="Berglund E.C."/>
            <person name="Granberg F."/>
            <person name="Naslund K."/>
            <person name="Eriksson A.S."/>
            <person name="Andersson S.G."/>
        </authorList>
    </citation>
    <scope>NUCLEOTIDE SEQUENCE [LARGE SCALE GENOMIC DNA]</scope>
    <source>
        <strain evidence="2 3">Aust/NH1</strain>
    </source>
</reference>
<dbReference type="HOGENOM" id="CLU_1736964_0_0_5"/>
<dbReference type="KEGG" id="baus:BAnh1_09770"/>
<dbReference type="Proteomes" id="UP000011729">
    <property type="component" value="Chromosome"/>
</dbReference>
<dbReference type="RefSeq" id="WP_015398353.1">
    <property type="nucleotide sequence ID" value="NC_020300.1"/>
</dbReference>
<dbReference type="OrthoDB" id="7923298at2"/>
<sequence length="164" mass="19752">MKNEMLKKVCTQFCRLIGRNTKIKNEDRLTEEWRKEWRRVPDRQRLIKDLIERHTIHTEILKQQEEWYKSKFDHWMRWHKALLAERDKSIEDQQAAIENLSSLIKKKNTTLRKQRLKLDSQMRIVDKLTDKINDLANKEVRLVEFLLPGEAVNAGPINPSNKDH</sequence>
<evidence type="ECO:0000313" key="3">
    <source>
        <dbReference type="Proteomes" id="UP000011729"/>
    </source>
</evidence>
<organism evidence="2 3">
    <name type="scientific">Bartonella australis (strain Aust/NH1)</name>
    <dbReference type="NCBI Taxonomy" id="1094489"/>
    <lineage>
        <taxon>Bacteria</taxon>
        <taxon>Pseudomonadati</taxon>
        <taxon>Pseudomonadota</taxon>
        <taxon>Alphaproteobacteria</taxon>
        <taxon>Hyphomicrobiales</taxon>
        <taxon>Bartonellaceae</taxon>
        <taxon>Bartonella</taxon>
    </lineage>
</organism>
<dbReference type="PATRIC" id="fig|1094489.3.peg.1194"/>
<feature type="coiled-coil region" evidence="1">
    <location>
        <begin position="90"/>
        <end position="138"/>
    </location>
</feature>
<gene>
    <name evidence="2" type="ordered locus">BAnh1_09770</name>
</gene>
<keyword evidence="1" id="KW-0175">Coiled coil</keyword>
<dbReference type="eggNOG" id="ENOG50313W2">
    <property type="taxonomic scope" value="Bacteria"/>
</dbReference>
<evidence type="ECO:0000256" key="1">
    <source>
        <dbReference type="SAM" id="Coils"/>
    </source>
</evidence>
<evidence type="ECO:0000313" key="2">
    <source>
        <dbReference type="EMBL" id="AGF74849.1"/>
    </source>
</evidence>
<keyword evidence="3" id="KW-1185">Reference proteome</keyword>
<accession>M1N4M4</accession>
<dbReference type="EMBL" id="CP003123">
    <property type="protein sequence ID" value="AGF74849.1"/>
    <property type="molecule type" value="Genomic_DNA"/>
</dbReference>